<sequence length="187" mass="20390">MVLRFVPPVLALVLTAGCVTVPPAPNYTPPTGGPSARLLVRTLHPGQGTVSISTFEQPVACSRRQLLERTTAAEPARSEFTLRANRLQSLSFVYMRNDRRACEVIVSFQPKANGRYLMRNRAGGDGCSVELIDATNPDQPADEPSTLRRERVGLAATDNACRPLTSVTPARSRTDGLPEVFREIFSP</sequence>
<dbReference type="EMBL" id="VOBQ01000009">
    <property type="protein sequence ID" value="TWO71042.1"/>
    <property type="molecule type" value="Genomic_DNA"/>
</dbReference>
<reference evidence="1 2" key="1">
    <citation type="submission" date="2019-07" db="EMBL/GenBank/DDBJ databases">
        <title>Caenimonas sedimenti sp. nov., isolated from activated sludge.</title>
        <authorList>
            <person name="Xu J."/>
        </authorList>
    </citation>
    <scope>NUCLEOTIDE SEQUENCE [LARGE SCALE GENOMIC DNA]</scope>
    <source>
        <strain evidence="1 2">HX-9-20</strain>
    </source>
</reference>
<proteinExistence type="predicted"/>
<dbReference type="Proteomes" id="UP000318199">
    <property type="component" value="Unassembled WGS sequence"/>
</dbReference>
<keyword evidence="2" id="KW-1185">Reference proteome</keyword>
<name>A0A562ZR26_9BURK</name>
<evidence type="ECO:0000313" key="2">
    <source>
        <dbReference type="Proteomes" id="UP000318199"/>
    </source>
</evidence>
<protein>
    <submittedName>
        <fullName evidence="1">Uncharacterized protein</fullName>
    </submittedName>
</protein>
<evidence type="ECO:0000313" key="1">
    <source>
        <dbReference type="EMBL" id="TWO71042.1"/>
    </source>
</evidence>
<dbReference type="RefSeq" id="WP_145893272.1">
    <property type="nucleotide sequence ID" value="NZ_VOBQ01000009.1"/>
</dbReference>
<comment type="caution">
    <text evidence="1">The sequence shown here is derived from an EMBL/GenBank/DDBJ whole genome shotgun (WGS) entry which is preliminary data.</text>
</comment>
<dbReference type="PROSITE" id="PS51257">
    <property type="entry name" value="PROKAR_LIPOPROTEIN"/>
    <property type="match status" value="1"/>
</dbReference>
<accession>A0A562ZR26</accession>
<organism evidence="1 2">
    <name type="scientific">Caenimonas sedimenti</name>
    <dbReference type="NCBI Taxonomy" id="2596921"/>
    <lineage>
        <taxon>Bacteria</taxon>
        <taxon>Pseudomonadati</taxon>
        <taxon>Pseudomonadota</taxon>
        <taxon>Betaproteobacteria</taxon>
        <taxon>Burkholderiales</taxon>
        <taxon>Comamonadaceae</taxon>
        <taxon>Caenimonas</taxon>
    </lineage>
</organism>
<gene>
    <name evidence="1" type="ORF">FN976_12020</name>
</gene>
<dbReference type="AlphaFoldDB" id="A0A562ZR26"/>